<keyword evidence="4" id="KW-1185">Reference proteome</keyword>
<feature type="region of interest" description="Disordered" evidence="1">
    <location>
        <begin position="115"/>
        <end position="134"/>
    </location>
</feature>
<dbReference type="InterPro" id="IPR026960">
    <property type="entry name" value="RVT-Znf"/>
</dbReference>
<dbReference type="CDD" id="cd01650">
    <property type="entry name" value="RT_nLTR_like"/>
    <property type="match status" value="1"/>
</dbReference>
<dbReference type="InterPro" id="IPR036691">
    <property type="entry name" value="Endo/exonu/phosph_ase_sf"/>
</dbReference>
<dbReference type="PANTHER" id="PTHR33116">
    <property type="entry name" value="REVERSE TRANSCRIPTASE ZINC-BINDING DOMAIN-CONTAINING PROTEIN-RELATED-RELATED"/>
    <property type="match status" value="1"/>
</dbReference>
<evidence type="ECO:0000259" key="2">
    <source>
        <dbReference type="PROSITE" id="PS50878"/>
    </source>
</evidence>
<protein>
    <recommendedName>
        <fullName evidence="2">Reverse transcriptase domain-containing protein</fullName>
    </recommendedName>
</protein>
<dbReference type="PANTHER" id="PTHR33116:SF80">
    <property type="entry name" value="REVERSE TRANSCRIPTASE ZINC-BINDING DOMAIN-CONTAINING PROTEIN"/>
    <property type="match status" value="1"/>
</dbReference>
<dbReference type="SUPFAM" id="SSF56219">
    <property type="entry name" value="DNase I-like"/>
    <property type="match status" value="1"/>
</dbReference>
<dbReference type="EMBL" id="JADGMS010000019">
    <property type="protein sequence ID" value="KAF9661927.1"/>
    <property type="molecule type" value="Genomic_DNA"/>
</dbReference>
<dbReference type="InterPro" id="IPR043502">
    <property type="entry name" value="DNA/RNA_pol_sf"/>
</dbReference>
<dbReference type="OrthoDB" id="1748430at2759"/>
<gene>
    <name evidence="3" type="ORF">SADUNF_Sadunf19G0119800</name>
</gene>
<comment type="caution">
    <text evidence="3">The sequence shown here is derived from an EMBL/GenBank/DDBJ whole genome shotgun (WGS) entry which is preliminary data.</text>
</comment>
<dbReference type="InterPro" id="IPR012337">
    <property type="entry name" value="RNaseH-like_sf"/>
</dbReference>
<feature type="compositionally biased region" description="Basic and acidic residues" evidence="1">
    <location>
        <begin position="171"/>
        <end position="180"/>
    </location>
</feature>
<dbReference type="Gene3D" id="3.30.420.10">
    <property type="entry name" value="Ribonuclease H-like superfamily/Ribonuclease H"/>
    <property type="match status" value="1"/>
</dbReference>
<dbReference type="Pfam" id="PF13456">
    <property type="entry name" value="RVT_3"/>
    <property type="match status" value="1"/>
</dbReference>
<dbReference type="InterPro" id="IPR044730">
    <property type="entry name" value="RNase_H-like_dom_plant"/>
</dbReference>
<evidence type="ECO:0000313" key="3">
    <source>
        <dbReference type="EMBL" id="KAF9661927.1"/>
    </source>
</evidence>
<sequence>MMCRLYVVHGEGEKRVAAQVRSRESEKNLSGYWQPVTFEKMPEYCTKCLHVGHNMDNCILLDKNVRPSQPFKHVETAPKNDSKLGPKNNTKPATEGVKNKEEWVEVRHKKTAPKHVENNEKGNPIPPLDKGKSIQINNTPTLVNEGTSMKTQDREIVRDTPLGNLIEEESQKLETDKGDPIHPPNKGISIEIDNTPTLVDEGTYAKTQDREIVRETPIGSLIEIKTPVNLNVSDNLQEANFSSKISSDSMVGESQPIGLCGLNTNDTIPSNCNTIESTKSLNSDGRYLEFESHPRILTRRNSEVDVQSHFSKKDLGKKNLNVEFNETAIAKLSQSFFISFVYAKNLRSERKILWDELSEIASILDGPWVVGGDFNAVLNIKESKGGDNPNQGSMEEFGSCLLDCGLLDAGYEGNDFTWTNGKVMRRLDRIVFNLEWSDLFSLTRVKHLNRVGSDHCPLLLQCSQAVQTFTSSFRFLHMWTHHHDFLNVVKNNWDHPSGSSGCLNFWLKQQRLKSCLKWWNKYKFGNIFDKIKILEDNVTEKEIIFQNDPSSSNREALHKEMVILNKSLFLEEKFWQQKSGCKWLLEGDRNTRYYQLLLKKKRVKNFIWTIQNDDGSILNDVVDIKRSAVDYFSALLTKDNDINVDINANDWSFIPNIITEEDNNFLTNLPNKNEIRTVVFECDANSAAGLDGFSGLFYQHCWDIIGEDLVEAVIDFFNGGVIPKGASSTTIVLIPKVPHPKTWSEFRLISLCTMFNKIITKIMTNRLSRILPKIILPFQSGFIPGRRIEDNILLAQEMVQSIDEKTRGSNVILKLDMMKAYDRIDWAFIIKIMRKFGFSSKMTDMIENCISNCWFSVLLNGEITGYFHGSRGLRQGDPISPALFIIAAEYLSRGLYNMFQRYPSLHYLARCPVLVPHLAFADDIIIFSNGTKSSLKRITNFLTDYELCSGQKVNSSKSGFILSAKASLSRANVVGGALGFPRIRLPTKYLGMPLYKGPKKSFLWDDLISRIAARIEGWEAKVLSPGGRITILKSILTSMPLYLLHVIVPPKSVICRIERLFNKFLWSSKGQKRIHWECWEDLCYPVEERGLGMRRIKDLIKAMSLKLWWRFRTVNNLWSNFMKSKYGYNSASFLGGASVHDSPIWKRLSKASRACEDLIRWKVGCDHVRSKIPNEIVDSLYLIDVCSTRIDHPLWTLTANGGFTMFSAWNKVRQVSDRQSIFSKIWHASIPLKISFFIWRLLNDFVLVDTRIQSKGICMVSKCHGCNDIESLEHLFMFCPSVSPVWKFFAAMFSVSLPADGSIRHWLSAWFFSGDYVSEGHIRIIIPLFVLWFIWLERNDAKYRNMSFYPDRIRWKCQGKIFYFFQARLLKRRNWKGDMKLASSFGCHYILDQVYFPKMVRWIKPKEHCFKLNVDGSFQGRSVVSGGGGILRDWHGNVSFFFFLPLKAKSALHAEILTLYHGLRICKDRGISKVWIEMDALSVIHLVQNRCIGSWEVCYSLQGIYDYLNYFHFHLSHIYREGNQVADHLATLGSKADNLHIGSSLEGFNSLRGMIRTDKLNLPYFRHAFI</sequence>
<dbReference type="Proteomes" id="UP000657918">
    <property type="component" value="Unassembled WGS sequence"/>
</dbReference>
<evidence type="ECO:0000256" key="1">
    <source>
        <dbReference type="SAM" id="MobiDB-lite"/>
    </source>
</evidence>
<evidence type="ECO:0000313" key="4">
    <source>
        <dbReference type="Proteomes" id="UP000657918"/>
    </source>
</evidence>
<feature type="domain" description="Reverse transcriptase" evidence="2">
    <location>
        <begin position="715"/>
        <end position="994"/>
    </location>
</feature>
<dbReference type="Pfam" id="PF03372">
    <property type="entry name" value="Exo_endo_phos"/>
    <property type="match status" value="1"/>
</dbReference>
<dbReference type="InterPro" id="IPR000477">
    <property type="entry name" value="RT_dom"/>
</dbReference>
<dbReference type="SUPFAM" id="SSF56672">
    <property type="entry name" value="DNA/RNA polymerases"/>
    <property type="match status" value="1"/>
</dbReference>
<reference evidence="3 4" key="1">
    <citation type="submission" date="2020-10" db="EMBL/GenBank/DDBJ databases">
        <title>Plant Genome Project.</title>
        <authorList>
            <person name="Zhang R.-G."/>
        </authorList>
    </citation>
    <scope>NUCLEOTIDE SEQUENCE [LARGE SCALE GENOMIC DNA]</scope>
    <source>
        <strain evidence="3">FAFU-HL-1</strain>
        <tissue evidence="3">Leaf</tissue>
    </source>
</reference>
<dbReference type="GO" id="GO:0003676">
    <property type="term" value="F:nucleic acid binding"/>
    <property type="evidence" value="ECO:0007669"/>
    <property type="project" value="InterPro"/>
</dbReference>
<dbReference type="Gene3D" id="3.60.10.10">
    <property type="entry name" value="Endonuclease/exonuclease/phosphatase"/>
    <property type="match status" value="1"/>
</dbReference>
<dbReference type="Pfam" id="PF13966">
    <property type="entry name" value="zf-RVT"/>
    <property type="match status" value="1"/>
</dbReference>
<dbReference type="InterPro" id="IPR036397">
    <property type="entry name" value="RNaseH_sf"/>
</dbReference>
<accession>A0A835MD10</accession>
<dbReference type="InterPro" id="IPR005135">
    <property type="entry name" value="Endo/exonuclease/phosphatase"/>
</dbReference>
<dbReference type="SUPFAM" id="SSF53098">
    <property type="entry name" value="Ribonuclease H-like"/>
    <property type="match status" value="1"/>
</dbReference>
<dbReference type="Pfam" id="PF00078">
    <property type="entry name" value="RVT_1"/>
    <property type="match status" value="1"/>
</dbReference>
<dbReference type="PROSITE" id="PS50878">
    <property type="entry name" value="RT_POL"/>
    <property type="match status" value="1"/>
</dbReference>
<proteinExistence type="predicted"/>
<feature type="region of interest" description="Disordered" evidence="1">
    <location>
        <begin position="171"/>
        <end position="190"/>
    </location>
</feature>
<feature type="region of interest" description="Disordered" evidence="1">
    <location>
        <begin position="71"/>
        <end position="98"/>
    </location>
</feature>
<dbReference type="CDD" id="cd06222">
    <property type="entry name" value="RNase_H_like"/>
    <property type="match status" value="1"/>
</dbReference>
<name>A0A835MD10_9ROSI</name>
<feature type="compositionally biased region" description="Basic and acidic residues" evidence="1">
    <location>
        <begin position="72"/>
        <end position="84"/>
    </location>
</feature>
<dbReference type="GO" id="GO:0004523">
    <property type="term" value="F:RNA-DNA hybrid ribonuclease activity"/>
    <property type="evidence" value="ECO:0007669"/>
    <property type="project" value="InterPro"/>
</dbReference>
<dbReference type="InterPro" id="IPR002156">
    <property type="entry name" value="RNaseH_domain"/>
</dbReference>
<organism evidence="3 4">
    <name type="scientific">Salix dunnii</name>
    <dbReference type="NCBI Taxonomy" id="1413687"/>
    <lineage>
        <taxon>Eukaryota</taxon>
        <taxon>Viridiplantae</taxon>
        <taxon>Streptophyta</taxon>
        <taxon>Embryophyta</taxon>
        <taxon>Tracheophyta</taxon>
        <taxon>Spermatophyta</taxon>
        <taxon>Magnoliopsida</taxon>
        <taxon>eudicotyledons</taxon>
        <taxon>Gunneridae</taxon>
        <taxon>Pentapetalae</taxon>
        <taxon>rosids</taxon>
        <taxon>fabids</taxon>
        <taxon>Malpighiales</taxon>
        <taxon>Salicaceae</taxon>
        <taxon>Saliceae</taxon>
        <taxon>Salix</taxon>
    </lineage>
</organism>